<keyword evidence="6" id="KW-0527">Neuropeptide</keyword>
<proteinExistence type="evidence at transcript level"/>
<dbReference type="InterPro" id="IPR001955">
    <property type="entry name" value="Pancreatic_hormone-like"/>
</dbReference>
<dbReference type="PROSITE" id="PS50276">
    <property type="entry name" value="PANCREATIC_HORMONE_2"/>
    <property type="match status" value="1"/>
</dbReference>
<evidence type="ECO:0000256" key="3">
    <source>
        <dbReference type="ARBA" id="ARBA00022525"/>
    </source>
</evidence>
<reference evidence="6" key="1">
    <citation type="submission" date="2012-02" db="EMBL/GenBank/DDBJ databases">
        <title>Molecular cloning of neuropeptide Y from Idiosepius paradoxus.</title>
        <authorList>
            <person name="Liu X.G."/>
            <person name="Ren Y.D."/>
            <person name="Liu X.T."/>
        </authorList>
    </citation>
    <scope>NUCLEOTIDE SEQUENCE</scope>
</reference>
<dbReference type="PROSITE" id="PS00265">
    <property type="entry name" value="PANCREATIC_HORMONE_1"/>
    <property type="match status" value="1"/>
</dbReference>
<dbReference type="GO" id="GO:0005576">
    <property type="term" value="C:extracellular region"/>
    <property type="evidence" value="ECO:0007669"/>
    <property type="project" value="UniProtKB-SubCell"/>
</dbReference>
<name>A0A0U1WT19_IDIPA</name>
<evidence type="ECO:0000256" key="4">
    <source>
        <dbReference type="RuleBase" id="RU000656"/>
    </source>
</evidence>
<dbReference type="InterPro" id="IPR020392">
    <property type="entry name" value="Pancreatic_hormone-like_CS"/>
</dbReference>
<dbReference type="SMART" id="SM00309">
    <property type="entry name" value="PAH"/>
    <property type="match status" value="1"/>
</dbReference>
<comment type="subcellular location">
    <subcellularLocation>
        <location evidence="1">Secreted</location>
    </subcellularLocation>
</comment>
<evidence type="ECO:0000256" key="5">
    <source>
        <dbReference type="SAM" id="SignalP"/>
    </source>
</evidence>
<evidence type="ECO:0000256" key="2">
    <source>
        <dbReference type="ARBA" id="ARBA00010022"/>
    </source>
</evidence>
<dbReference type="GO" id="GO:0005179">
    <property type="term" value="F:hormone activity"/>
    <property type="evidence" value="ECO:0007669"/>
    <property type="project" value="InterPro"/>
</dbReference>
<dbReference type="Pfam" id="PF00159">
    <property type="entry name" value="Hormone_3"/>
    <property type="match status" value="1"/>
</dbReference>
<keyword evidence="3" id="KW-0964">Secreted</keyword>
<dbReference type="Gene3D" id="6.10.250.900">
    <property type="match status" value="1"/>
</dbReference>
<dbReference type="EMBL" id="JQ646098">
    <property type="protein sequence ID" value="AFW19652.1"/>
    <property type="molecule type" value="mRNA"/>
</dbReference>
<dbReference type="GO" id="GO:0007218">
    <property type="term" value="P:neuropeptide signaling pathway"/>
    <property type="evidence" value="ECO:0007669"/>
    <property type="project" value="UniProtKB-KW"/>
</dbReference>
<feature type="signal peptide" evidence="5">
    <location>
        <begin position="1"/>
        <end position="21"/>
    </location>
</feature>
<accession>A0A0U1WT19</accession>
<keyword evidence="5" id="KW-0732">Signal</keyword>
<sequence>MHKSSVVLLIVAMLFAVQVTCQGGMFAPPNRPAEFKSPEELRQYMKALNEYYAIVGRPRFGRSISSSRIDLSDLSGKSRKK</sequence>
<feature type="chain" id="PRO_5006829434" evidence="5">
    <location>
        <begin position="22"/>
        <end position="81"/>
    </location>
</feature>
<evidence type="ECO:0000256" key="1">
    <source>
        <dbReference type="ARBA" id="ARBA00004613"/>
    </source>
</evidence>
<comment type="similarity">
    <text evidence="2 4">Belongs to the NPY family.</text>
</comment>
<organism evidence="6">
    <name type="scientific">Idiosepius paradoxus</name>
    <name type="common">Northern pygmy squid</name>
    <dbReference type="NCBI Taxonomy" id="294707"/>
    <lineage>
        <taxon>Eukaryota</taxon>
        <taxon>Metazoa</taxon>
        <taxon>Spiralia</taxon>
        <taxon>Lophotrochozoa</taxon>
        <taxon>Mollusca</taxon>
        <taxon>Cephalopoda</taxon>
        <taxon>Coleoidea</taxon>
        <taxon>Decapodiformes</taxon>
        <taxon>Decapodiformes incertae sedis</taxon>
        <taxon>Idiosepiidae</taxon>
        <taxon>Idiosepius</taxon>
    </lineage>
</organism>
<protein>
    <submittedName>
        <fullName evidence="6">Neuropeptide F</fullName>
    </submittedName>
</protein>
<evidence type="ECO:0000313" key="6">
    <source>
        <dbReference type="EMBL" id="AFW19652.1"/>
    </source>
</evidence>
<dbReference type="CDD" id="cd00126">
    <property type="entry name" value="PAH"/>
    <property type="match status" value="1"/>
</dbReference>
<dbReference type="AlphaFoldDB" id="A0A0U1WT19"/>